<name>A0A840CPR3_9BACT</name>
<feature type="transmembrane region" description="Helical" evidence="1">
    <location>
        <begin position="86"/>
        <end position="111"/>
    </location>
</feature>
<keyword evidence="3" id="KW-1185">Reference proteome</keyword>
<feature type="transmembrane region" description="Helical" evidence="1">
    <location>
        <begin position="7"/>
        <end position="38"/>
    </location>
</feature>
<dbReference type="RefSeq" id="WP_183306495.1">
    <property type="nucleotide sequence ID" value="NZ_JACIEP010000004.1"/>
</dbReference>
<accession>A0A840CPR3</accession>
<dbReference type="EMBL" id="JACIEP010000004">
    <property type="protein sequence ID" value="MBB4035564.1"/>
    <property type="molecule type" value="Genomic_DNA"/>
</dbReference>
<keyword evidence="1" id="KW-0472">Membrane</keyword>
<comment type="caution">
    <text evidence="2">The sequence shown here is derived from an EMBL/GenBank/DDBJ whole genome shotgun (WGS) entry which is preliminary data.</text>
</comment>
<keyword evidence="1" id="KW-1133">Transmembrane helix</keyword>
<evidence type="ECO:0000313" key="2">
    <source>
        <dbReference type="EMBL" id="MBB4035564.1"/>
    </source>
</evidence>
<sequence length="114" mass="12755">MKKASFYLFFFRSTLLISIAAAIAITFVIGSTFMQIVVAGSDPVLSVLSSVLKIWCTAGLAASLLYKETVRKNEYYFFYNVGISKIELIIVSLILYILSSVIIYILCSLIMKFI</sequence>
<gene>
    <name evidence="2" type="ORF">GGR21_001457</name>
</gene>
<evidence type="ECO:0000313" key="3">
    <source>
        <dbReference type="Proteomes" id="UP000555103"/>
    </source>
</evidence>
<dbReference type="AlphaFoldDB" id="A0A840CPR3"/>
<reference evidence="2 3" key="1">
    <citation type="submission" date="2020-08" db="EMBL/GenBank/DDBJ databases">
        <title>Genomic Encyclopedia of Type Strains, Phase IV (KMG-IV): sequencing the most valuable type-strain genomes for metagenomic binning, comparative biology and taxonomic classification.</title>
        <authorList>
            <person name="Goeker M."/>
        </authorList>
    </citation>
    <scope>NUCLEOTIDE SEQUENCE [LARGE SCALE GENOMIC DNA]</scope>
    <source>
        <strain evidence="2 3">DSM 104969</strain>
    </source>
</reference>
<protein>
    <submittedName>
        <fullName evidence="2">Uncharacterized protein</fullName>
    </submittedName>
</protein>
<proteinExistence type="predicted"/>
<feature type="transmembrane region" description="Helical" evidence="1">
    <location>
        <begin position="44"/>
        <end position="66"/>
    </location>
</feature>
<organism evidence="2 3">
    <name type="scientific">Dysgonomonas hofstadii</name>
    <dbReference type="NCBI Taxonomy" id="637886"/>
    <lineage>
        <taxon>Bacteria</taxon>
        <taxon>Pseudomonadati</taxon>
        <taxon>Bacteroidota</taxon>
        <taxon>Bacteroidia</taxon>
        <taxon>Bacteroidales</taxon>
        <taxon>Dysgonomonadaceae</taxon>
        <taxon>Dysgonomonas</taxon>
    </lineage>
</organism>
<keyword evidence="1" id="KW-0812">Transmembrane</keyword>
<dbReference type="Proteomes" id="UP000555103">
    <property type="component" value="Unassembled WGS sequence"/>
</dbReference>
<evidence type="ECO:0000256" key="1">
    <source>
        <dbReference type="SAM" id="Phobius"/>
    </source>
</evidence>